<keyword evidence="2" id="KW-1185">Reference proteome</keyword>
<accession>A0A8F9TY62</accession>
<evidence type="ECO:0000313" key="2">
    <source>
        <dbReference type="Proteomes" id="UP000825051"/>
    </source>
</evidence>
<sequence length="282" mass="31291">MPHIAHIANLWSLVGHPSREKEWSLEKKIKAVADAGFDGITTALTPEHRRLAEKYQLPHLLGFISDSSGDPEKYVAAIRAQKEAGAVQINVQLDDHDTPPAVAAKHWLRLVREAEKIGGVVVSLEVHRDCCTETPEKTYEIAERFQKATGQLIKINFDFSHFAVVKHLGPGNYSARLLDHPDLVQNSDQSHCRPFNGHHCQVAVTHKGALTDEAKSYLAFTVDLFKCWKAAPQNADRTLYVCPEMGPYHEGGAGYNITGLPPAWPDAVVLRGELAKAWKRAK</sequence>
<name>A0A8F9TY62_9BACT</name>
<dbReference type="Gene3D" id="3.20.20.150">
    <property type="entry name" value="Divalent-metal-dependent TIM barrel enzymes"/>
    <property type="match status" value="1"/>
</dbReference>
<organism evidence="1 2">
    <name type="scientific">Horticoccus luteus</name>
    <dbReference type="NCBI Taxonomy" id="2862869"/>
    <lineage>
        <taxon>Bacteria</taxon>
        <taxon>Pseudomonadati</taxon>
        <taxon>Verrucomicrobiota</taxon>
        <taxon>Opitutia</taxon>
        <taxon>Opitutales</taxon>
        <taxon>Opitutaceae</taxon>
        <taxon>Horticoccus</taxon>
    </lineage>
</organism>
<evidence type="ECO:0008006" key="3">
    <source>
        <dbReference type="Google" id="ProtNLM"/>
    </source>
</evidence>
<evidence type="ECO:0000313" key="1">
    <source>
        <dbReference type="EMBL" id="QYM80383.1"/>
    </source>
</evidence>
<protein>
    <recommendedName>
        <fullName evidence="3">Sugar phosphate isomerase/epimerase</fullName>
    </recommendedName>
</protein>
<dbReference type="SUPFAM" id="SSF51658">
    <property type="entry name" value="Xylose isomerase-like"/>
    <property type="match status" value="1"/>
</dbReference>
<dbReference type="Proteomes" id="UP000825051">
    <property type="component" value="Chromosome"/>
</dbReference>
<reference evidence="1" key="1">
    <citation type="submission" date="2021-08" db="EMBL/GenBank/DDBJ databases">
        <title>Genome of a novel bacterium of the phylum Verrucomicrobia, Oleiharenicola sp. KSB-15.</title>
        <authorList>
            <person name="Chung J.-H."/>
            <person name="Ahn J.-H."/>
            <person name="Yoon Y."/>
            <person name="Kim D.-Y."/>
            <person name="An S.-H."/>
            <person name="Park I."/>
            <person name="Yeon J."/>
        </authorList>
    </citation>
    <scope>NUCLEOTIDE SEQUENCE</scope>
    <source>
        <strain evidence="1">KSB-15</strain>
    </source>
</reference>
<dbReference type="AlphaFoldDB" id="A0A8F9TY62"/>
<dbReference type="KEGG" id="ole:K0B96_07190"/>
<proteinExistence type="predicted"/>
<dbReference type="RefSeq" id="WP_220165496.1">
    <property type="nucleotide sequence ID" value="NZ_CP080507.1"/>
</dbReference>
<dbReference type="EMBL" id="CP080507">
    <property type="protein sequence ID" value="QYM80383.1"/>
    <property type="molecule type" value="Genomic_DNA"/>
</dbReference>
<gene>
    <name evidence="1" type="ORF">K0B96_07190</name>
</gene>
<dbReference type="InterPro" id="IPR036237">
    <property type="entry name" value="Xyl_isomerase-like_sf"/>
</dbReference>